<gene>
    <name evidence="2" type="ORF">DHA2_152198</name>
</gene>
<dbReference type="VEuPathDB" id="GiardiaDB:DHA2_152198"/>
<proteinExistence type="predicted"/>
<feature type="transmembrane region" description="Helical" evidence="1">
    <location>
        <begin position="188"/>
        <end position="207"/>
    </location>
</feature>
<sequence>VNVNVYCGSSRFVPGPVRMTLLCPEVMAGSLGMAAVLTDSIVQCALLGVSGRALADFLLYPGGALEYASLLHACFSISNQVYNIRKRDGNSWADVTRLGLQLCVSALSTGVSALLVGERYSIQLTLSAVAFALMIGLLGLTEALFQRMLLWRAAVGLQVVSLLYRLIMHSVLYAKRVHWELDVEYYHVQEYNLCIAIFVTCSTLISISTSNPGAAVCAVAVLLGLTIRSTLKWQLGAFRNMCIGCLVLAIVNAAQVVYNTEVRHPVQKSQQSKLIKNGT</sequence>
<feature type="non-terminal residue" evidence="2">
    <location>
        <position position="1"/>
    </location>
</feature>
<dbReference type="VEuPathDB" id="GiardiaDB:GL50581_3509"/>
<dbReference type="Proteomes" id="UP000018320">
    <property type="component" value="Unassembled WGS sequence"/>
</dbReference>
<keyword evidence="1" id="KW-0472">Membrane</keyword>
<reference evidence="2 3" key="2">
    <citation type="journal article" date="2013" name="Genome Biol. Evol.">
        <title>Genome sequencing of Giardia lamblia genotypes A2 and B isolates (DH and GS) and comparative analysis with the genomes of genotypes A1 and E (WB and Pig).</title>
        <authorList>
            <person name="Adam R.D."/>
            <person name="Dahlstrom E.W."/>
            <person name="Martens C.A."/>
            <person name="Bruno D.P."/>
            <person name="Barbian K.D."/>
            <person name="Ricklefs S.M."/>
            <person name="Hernandez M.M."/>
            <person name="Narla N.P."/>
            <person name="Patel R.B."/>
            <person name="Porcella S.F."/>
            <person name="Nash T.E."/>
        </authorList>
    </citation>
    <scope>NUCLEOTIDE SEQUENCE [LARGE SCALE GENOMIC DNA]</scope>
    <source>
        <strain evidence="2 3">DH</strain>
    </source>
</reference>
<keyword evidence="1" id="KW-1133">Transmembrane helix</keyword>
<dbReference type="VEuPathDB" id="GiardiaDB:GL50803_0029486"/>
<evidence type="ECO:0000313" key="2">
    <source>
        <dbReference type="EMBL" id="ESU36397.1"/>
    </source>
</evidence>
<name>V6TD92_GIAIN</name>
<dbReference type="AlphaFoldDB" id="V6TD92"/>
<evidence type="ECO:0000313" key="3">
    <source>
        <dbReference type="Proteomes" id="UP000018320"/>
    </source>
</evidence>
<keyword evidence="1" id="KW-0812">Transmembrane</keyword>
<feature type="transmembrane region" description="Helical" evidence="1">
    <location>
        <begin position="238"/>
        <end position="258"/>
    </location>
</feature>
<dbReference type="VEuPathDB" id="GiardiaDB:QR46_3713"/>
<feature type="transmembrane region" description="Helical" evidence="1">
    <location>
        <begin position="149"/>
        <end position="167"/>
    </location>
</feature>
<evidence type="ECO:0000256" key="1">
    <source>
        <dbReference type="SAM" id="Phobius"/>
    </source>
</evidence>
<reference evidence="3" key="1">
    <citation type="submission" date="2012-02" db="EMBL/GenBank/DDBJ databases">
        <title>Genome sequencing of Giardia lamblia Genotypes A2 and B isolates (DH and GS) and comparative analysis with the genomes of Genotypes A1 and E (WB and Pig).</title>
        <authorList>
            <person name="Adam R."/>
            <person name="Dahlstrom E."/>
            <person name="Martens C."/>
            <person name="Bruno D."/>
            <person name="Barbian K."/>
            <person name="Porcella S.F."/>
            <person name="Nash T."/>
        </authorList>
    </citation>
    <scope>NUCLEOTIDE SEQUENCE</scope>
    <source>
        <strain evidence="3">DH</strain>
    </source>
</reference>
<comment type="caution">
    <text evidence="2">The sequence shown here is derived from an EMBL/GenBank/DDBJ whole genome shotgun (WGS) entry which is preliminary data.</text>
</comment>
<organism evidence="2 3">
    <name type="scientific">Giardia intestinalis</name>
    <name type="common">Giardia lamblia</name>
    <dbReference type="NCBI Taxonomy" id="5741"/>
    <lineage>
        <taxon>Eukaryota</taxon>
        <taxon>Metamonada</taxon>
        <taxon>Diplomonadida</taxon>
        <taxon>Hexamitidae</taxon>
        <taxon>Giardiinae</taxon>
        <taxon>Giardia</taxon>
    </lineage>
</organism>
<protein>
    <submittedName>
        <fullName evidence="2">Uncharacterized protein</fullName>
    </submittedName>
</protein>
<dbReference type="EMBL" id="AHGT01000048">
    <property type="protein sequence ID" value="ESU36397.1"/>
    <property type="molecule type" value="Genomic_DNA"/>
</dbReference>
<feature type="transmembrane region" description="Helical" evidence="1">
    <location>
        <begin position="98"/>
        <end position="117"/>
    </location>
</feature>
<feature type="transmembrane region" description="Helical" evidence="1">
    <location>
        <begin position="124"/>
        <end position="143"/>
    </location>
</feature>
<accession>V6TD92</accession>